<dbReference type="Proteomes" id="UP000315525">
    <property type="component" value="Unassembled WGS sequence"/>
</dbReference>
<dbReference type="Pfam" id="PF02597">
    <property type="entry name" value="ThiS"/>
    <property type="match status" value="1"/>
</dbReference>
<accession>A0A523UX70</accession>
<dbReference type="AlphaFoldDB" id="A0A523UX70"/>
<comment type="caution">
    <text evidence="1">The sequence shown here is derived from an EMBL/GenBank/DDBJ whole genome shotgun (WGS) entry which is preliminary data.</text>
</comment>
<sequence>MVRINLDIRLVPDLAELVGKDEIDFEFEGETIGDMVNELVSKYGAKAREALYDSGGRFDGMIQIILNKEKWIRSDDLSTPLRDDDGVSLMLLIGGG</sequence>
<dbReference type="InterPro" id="IPR016155">
    <property type="entry name" value="Mopterin_synth/thiamin_S_b"/>
</dbReference>
<dbReference type="InterPro" id="IPR012675">
    <property type="entry name" value="Beta-grasp_dom_sf"/>
</dbReference>
<name>A0A523UX70_UNCT6</name>
<gene>
    <name evidence="1" type="ORF">E3J62_02430</name>
</gene>
<dbReference type="EMBL" id="SOJN01000034">
    <property type="protein sequence ID" value="TET47093.1"/>
    <property type="molecule type" value="Genomic_DNA"/>
</dbReference>
<dbReference type="InterPro" id="IPR003749">
    <property type="entry name" value="ThiS/MoaD-like"/>
</dbReference>
<evidence type="ECO:0000313" key="1">
    <source>
        <dbReference type="EMBL" id="TET47093.1"/>
    </source>
</evidence>
<dbReference type="Gene3D" id="3.10.20.30">
    <property type="match status" value="1"/>
</dbReference>
<evidence type="ECO:0008006" key="3">
    <source>
        <dbReference type="Google" id="ProtNLM"/>
    </source>
</evidence>
<reference evidence="1 2" key="1">
    <citation type="submission" date="2019-03" db="EMBL/GenBank/DDBJ databases">
        <title>Metabolic potential of uncultured bacteria and archaea associated with petroleum seepage in deep-sea sediments.</title>
        <authorList>
            <person name="Dong X."/>
            <person name="Hubert C."/>
        </authorList>
    </citation>
    <scope>NUCLEOTIDE SEQUENCE [LARGE SCALE GENOMIC DNA]</scope>
    <source>
        <strain evidence="1">E44_bin18</strain>
    </source>
</reference>
<organism evidence="1 2">
    <name type="scientific">candidate division TA06 bacterium</name>
    <dbReference type="NCBI Taxonomy" id="2250710"/>
    <lineage>
        <taxon>Bacteria</taxon>
        <taxon>Bacteria division TA06</taxon>
    </lineage>
</organism>
<proteinExistence type="predicted"/>
<evidence type="ECO:0000313" key="2">
    <source>
        <dbReference type="Proteomes" id="UP000315525"/>
    </source>
</evidence>
<protein>
    <recommendedName>
        <fullName evidence="3">MoaD/ThiS family protein</fullName>
    </recommendedName>
</protein>
<dbReference type="SUPFAM" id="SSF54285">
    <property type="entry name" value="MoaD/ThiS"/>
    <property type="match status" value="1"/>
</dbReference>